<keyword evidence="2" id="KW-1185">Reference proteome</keyword>
<organism evidence="1 2">
    <name type="scientific">Arthrobacter koreensis</name>
    <dbReference type="NCBI Taxonomy" id="199136"/>
    <lineage>
        <taxon>Bacteria</taxon>
        <taxon>Bacillati</taxon>
        <taxon>Actinomycetota</taxon>
        <taxon>Actinomycetes</taxon>
        <taxon>Micrococcales</taxon>
        <taxon>Micrococcaceae</taxon>
        <taxon>Arthrobacter</taxon>
    </lineage>
</organism>
<dbReference type="RefSeq" id="WP_263128085.1">
    <property type="nucleotide sequence ID" value="NZ_CP106856.1"/>
</dbReference>
<evidence type="ECO:0000313" key="1">
    <source>
        <dbReference type="EMBL" id="UYB36397.1"/>
    </source>
</evidence>
<dbReference type="EMBL" id="CP106856">
    <property type="protein sequence ID" value="UYB36397.1"/>
    <property type="molecule type" value="Genomic_DNA"/>
</dbReference>
<accession>A0ABY6FTP2</accession>
<sequence>MDTGAEVLLEGPRGRRLCLELAMMLDPTVASAVFYLGYELDPGRGTSVKLLSVSGDDGGAPPVPSLEDLTGALEALDAGSAGADQIDGALVRAVDSSRPWQEPDGEDALAALPEVQAALVPLASRVLDTPSAQWWNQFRPAGQWALHWSPAGNPAPPRHAAAETLSAWAAGARREEAGAARDRPADPHANWTGTWWSFPEGALRTVAQLPLGLDLIEDSFGETSVSVTGVRGAGRTYEVRSGSDWAALCREYPFPVTASRRHDWFRCTGRHGEWVIPDWEKAAEKWDAVHVTALAYLSCANRALDIDAGRSSVMAGWNPDTTIWLTDTAGEDGPPERWYRTATGEPWVREA</sequence>
<reference evidence="1" key="1">
    <citation type="submission" date="2022-09" db="EMBL/GenBank/DDBJ databases">
        <authorList>
            <person name="Li D."/>
            <person name="Cheng J."/>
            <person name="Li Y."/>
        </authorList>
    </citation>
    <scope>NUCLEOTIDE SEQUENCE</scope>
    <source>
        <strain evidence="1">DL</strain>
    </source>
</reference>
<protein>
    <submittedName>
        <fullName evidence="1">Uncharacterized protein</fullName>
    </submittedName>
</protein>
<dbReference type="Proteomes" id="UP001063368">
    <property type="component" value="Chromosome"/>
</dbReference>
<name>A0ABY6FTP2_9MICC</name>
<gene>
    <name evidence="1" type="ORF">N9A08_01525</name>
</gene>
<proteinExistence type="predicted"/>
<evidence type="ECO:0000313" key="2">
    <source>
        <dbReference type="Proteomes" id="UP001063368"/>
    </source>
</evidence>